<keyword evidence="4" id="KW-0813">Transport</keyword>
<keyword evidence="13" id="KW-0966">Cell projection</keyword>
<dbReference type="Pfam" id="PF00071">
    <property type="entry name" value="Ras"/>
    <property type="match status" value="1"/>
</dbReference>
<sequence>MSAGVDDEWLKTAAAQDYLNSILQRGKRKQFGLLEHPSLPPQKAVSVIKYKVFVCGKASVGKSATIAKLAGTKVNKHVNETAGIETTSLYWPVRLITNGKVVFFYLQLWDVGDNAINKFDHILPACKEDVDCILFTFSLTDRTSFVEVPHYMTRMSDGTEKPPARIVIATKADQYIHSDISEREIQDLSETHEVPVLRINNLSQSFGDGYESIKDVALVLNKLCESLWIRDQQLSTSYGAMYHQQSMV</sequence>
<keyword evidence="11" id="KW-0342">GTP-binding</keyword>
<reference evidence="15" key="1">
    <citation type="submission" date="2020-04" db="EMBL/GenBank/DDBJ databases">
        <authorList>
            <person name="Neveu A P."/>
        </authorList>
    </citation>
    <scope>NUCLEOTIDE SEQUENCE</scope>
    <source>
        <tissue evidence="15">Whole embryo</tissue>
    </source>
</reference>
<evidence type="ECO:0000256" key="8">
    <source>
        <dbReference type="ARBA" id="ARBA00022794"/>
    </source>
</evidence>
<evidence type="ECO:0000256" key="12">
    <source>
        <dbReference type="ARBA" id="ARBA00023212"/>
    </source>
</evidence>
<evidence type="ECO:0000256" key="11">
    <source>
        <dbReference type="ARBA" id="ARBA00023134"/>
    </source>
</evidence>
<protein>
    <recommendedName>
        <fullName evidence="3">Ciliogenesis and planar polarity effector 2</fullName>
    </recommendedName>
    <alternativeName>
        <fullName evidence="14">REM2- and Rab-like small GTPase 1</fullName>
    </alternativeName>
</protein>
<evidence type="ECO:0000256" key="7">
    <source>
        <dbReference type="ARBA" id="ARBA00022741"/>
    </source>
</evidence>
<dbReference type="AlphaFoldDB" id="A0A6F9DAJ1"/>
<dbReference type="EMBL" id="LR784146">
    <property type="protein sequence ID" value="CAB3233406.1"/>
    <property type="molecule type" value="mRNA"/>
</dbReference>
<evidence type="ECO:0000256" key="6">
    <source>
        <dbReference type="ARBA" id="ARBA00022490"/>
    </source>
</evidence>
<evidence type="ECO:0000256" key="9">
    <source>
        <dbReference type="ARBA" id="ARBA00022927"/>
    </source>
</evidence>
<keyword evidence="5" id="KW-0268">Exocytosis</keyword>
<gene>
    <name evidence="15" type="primary">Cplane2</name>
</gene>
<accession>A0A6F9DAJ1</accession>
<dbReference type="GO" id="GO:0003924">
    <property type="term" value="F:GTPase activity"/>
    <property type="evidence" value="ECO:0007669"/>
    <property type="project" value="InterPro"/>
</dbReference>
<dbReference type="SUPFAM" id="SSF52540">
    <property type="entry name" value="P-loop containing nucleoside triphosphate hydrolases"/>
    <property type="match status" value="1"/>
</dbReference>
<keyword evidence="12" id="KW-0206">Cytoskeleton</keyword>
<dbReference type="PANTHER" id="PTHR14983">
    <property type="entry name" value="CILIOGENESIS AND PLANAR POLARITY EFFECTOR 2"/>
    <property type="match status" value="1"/>
</dbReference>
<evidence type="ECO:0000256" key="14">
    <source>
        <dbReference type="ARBA" id="ARBA00030243"/>
    </source>
</evidence>
<evidence type="ECO:0000256" key="1">
    <source>
        <dbReference type="ARBA" id="ARBA00004120"/>
    </source>
</evidence>
<dbReference type="InterPro" id="IPR001806">
    <property type="entry name" value="Small_GTPase"/>
</dbReference>
<keyword evidence="9" id="KW-0653">Protein transport</keyword>
<comment type="similarity">
    <text evidence="2">Belongs to the small GTPase superfamily. Rab family.</text>
</comment>
<keyword evidence="8" id="KW-0970">Cilium biogenesis/degradation</keyword>
<dbReference type="GO" id="GO:0005525">
    <property type="term" value="F:GTP binding"/>
    <property type="evidence" value="ECO:0007669"/>
    <property type="project" value="UniProtKB-KW"/>
</dbReference>
<dbReference type="PANTHER" id="PTHR14983:SF1">
    <property type="entry name" value="CILIOGENESIS AND PLANAR POLARITY EFFECTOR 2"/>
    <property type="match status" value="1"/>
</dbReference>
<dbReference type="GO" id="GO:0015031">
    <property type="term" value="P:protein transport"/>
    <property type="evidence" value="ECO:0007669"/>
    <property type="project" value="UniProtKB-KW"/>
</dbReference>
<evidence type="ECO:0000256" key="2">
    <source>
        <dbReference type="ARBA" id="ARBA00006270"/>
    </source>
</evidence>
<evidence type="ECO:0000256" key="3">
    <source>
        <dbReference type="ARBA" id="ARBA00021423"/>
    </source>
</evidence>
<name>A0A6F9DAJ1_9ASCI</name>
<evidence type="ECO:0000256" key="10">
    <source>
        <dbReference type="ARBA" id="ARBA00023069"/>
    </source>
</evidence>
<dbReference type="PROSITE" id="PS51419">
    <property type="entry name" value="RAB"/>
    <property type="match status" value="1"/>
</dbReference>
<evidence type="ECO:0000256" key="4">
    <source>
        <dbReference type="ARBA" id="ARBA00022448"/>
    </source>
</evidence>
<dbReference type="InterPro" id="IPR039677">
    <property type="entry name" value="RSG1"/>
</dbReference>
<evidence type="ECO:0000256" key="13">
    <source>
        <dbReference type="ARBA" id="ARBA00023273"/>
    </source>
</evidence>
<dbReference type="InterPro" id="IPR027417">
    <property type="entry name" value="P-loop_NTPase"/>
</dbReference>
<evidence type="ECO:0000313" key="15">
    <source>
        <dbReference type="EMBL" id="CAB3233406.1"/>
    </source>
</evidence>
<keyword evidence="10" id="KW-0969">Cilium</keyword>
<dbReference type="GO" id="GO:0030030">
    <property type="term" value="P:cell projection organization"/>
    <property type="evidence" value="ECO:0007669"/>
    <property type="project" value="UniProtKB-KW"/>
</dbReference>
<evidence type="ECO:0000256" key="5">
    <source>
        <dbReference type="ARBA" id="ARBA00022483"/>
    </source>
</evidence>
<dbReference type="Gene3D" id="3.40.50.300">
    <property type="entry name" value="P-loop containing nucleotide triphosphate hydrolases"/>
    <property type="match status" value="1"/>
</dbReference>
<keyword evidence="6" id="KW-0963">Cytoplasm</keyword>
<dbReference type="GO" id="GO:0006887">
    <property type="term" value="P:exocytosis"/>
    <property type="evidence" value="ECO:0007669"/>
    <property type="project" value="UniProtKB-KW"/>
</dbReference>
<organism evidence="15">
    <name type="scientific">Phallusia mammillata</name>
    <dbReference type="NCBI Taxonomy" id="59560"/>
    <lineage>
        <taxon>Eukaryota</taxon>
        <taxon>Metazoa</taxon>
        <taxon>Chordata</taxon>
        <taxon>Tunicata</taxon>
        <taxon>Ascidiacea</taxon>
        <taxon>Phlebobranchia</taxon>
        <taxon>Ascidiidae</taxon>
        <taxon>Phallusia</taxon>
    </lineage>
</organism>
<comment type="subcellular location">
    <subcellularLocation>
        <location evidence="1">Cytoplasm</location>
        <location evidence="1">Cytoskeleton</location>
        <location evidence="1">Cilium basal body</location>
    </subcellularLocation>
</comment>
<proteinExistence type="evidence at transcript level"/>
<keyword evidence="7" id="KW-0547">Nucleotide-binding</keyword>
<dbReference type="SMART" id="SM00175">
    <property type="entry name" value="RAB"/>
    <property type="match status" value="1"/>
</dbReference>